<reference evidence="3 4" key="2">
    <citation type="submission" date="2024-07" db="EMBL/GenBank/DDBJ databases">
        <authorList>
            <person name="Akdeniz Z."/>
        </authorList>
    </citation>
    <scope>NUCLEOTIDE SEQUENCE [LARGE SCALE GENOMIC DNA]</scope>
</reference>
<dbReference type="Proteomes" id="UP001642409">
    <property type="component" value="Unassembled WGS sequence"/>
</dbReference>
<dbReference type="EMBL" id="CATOUU010000720">
    <property type="protein sequence ID" value="CAI9943955.1"/>
    <property type="molecule type" value="Genomic_DNA"/>
</dbReference>
<keyword evidence="4" id="KW-1185">Reference proteome</keyword>
<evidence type="ECO:0000256" key="1">
    <source>
        <dbReference type="SAM" id="Coils"/>
    </source>
</evidence>
<reference evidence="2" key="1">
    <citation type="submission" date="2023-06" db="EMBL/GenBank/DDBJ databases">
        <authorList>
            <person name="Kurt Z."/>
        </authorList>
    </citation>
    <scope>NUCLEOTIDE SEQUENCE</scope>
</reference>
<name>A0AA86PZD7_9EUKA</name>
<keyword evidence="1" id="KW-0175">Coiled coil</keyword>
<organism evidence="2">
    <name type="scientific">Hexamita inflata</name>
    <dbReference type="NCBI Taxonomy" id="28002"/>
    <lineage>
        <taxon>Eukaryota</taxon>
        <taxon>Metamonada</taxon>
        <taxon>Diplomonadida</taxon>
        <taxon>Hexamitidae</taxon>
        <taxon>Hexamitinae</taxon>
        <taxon>Hexamita</taxon>
    </lineage>
</organism>
<accession>A0AA86PZD7</accession>
<dbReference type="AlphaFoldDB" id="A0AA86PZD7"/>
<feature type="coiled-coil region" evidence="1">
    <location>
        <begin position="313"/>
        <end position="347"/>
    </location>
</feature>
<dbReference type="EMBL" id="CAXDID020000135">
    <property type="protein sequence ID" value="CAL6036992.1"/>
    <property type="molecule type" value="Genomic_DNA"/>
</dbReference>
<evidence type="ECO:0000313" key="2">
    <source>
        <dbReference type="EMBL" id="CAI9943955.1"/>
    </source>
</evidence>
<gene>
    <name evidence="2" type="ORF">HINF_LOCUS31600</name>
    <name evidence="3" type="ORF">HINF_LOCUS36678</name>
</gene>
<protein>
    <submittedName>
        <fullName evidence="2">Uncharacterized protein</fullName>
    </submittedName>
</protein>
<evidence type="ECO:0000313" key="3">
    <source>
        <dbReference type="EMBL" id="CAL6036992.1"/>
    </source>
</evidence>
<dbReference type="Gene3D" id="2.160.20.110">
    <property type="match status" value="1"/>
</dbReference>
<comment type="caution">
    <text evidence="2">The sequence shown here is derived from an EMBL/GenBank/DDBJ whole genome shotgun (WGS) entry which is preliminary data.</text>
</comment>
<proteinExistence type="predicted"/>
<evidence type="ECO:0000313" key="4">
    <source>
        <dbReference type="Proteomes" id="UP001642409"/>
    </source>
</evidence>
<sequence>MVLTVLFQASNLFTMVSNKPITNKMQQQVNSVQICSNYVFRTQNIGFCIKESSISSRVQTATITYSPANNVFHSLYTTRTQDLMLNLTYQMRDLPSFALFGLTSTVQLVNSNITVFVPQDLAQGSLVCFTCDVNATLTDFSFVGSAQNISGLVLTPKTAIQLQQSLVQVRLYGVNVGGLVLNASKMAATLAECNVSCYSQGSVNGTIIAYIFDGVILAVDNFKICSNVQNFGQGIAAQTGQITVACDICRNATYAYGLCLESLQYGETVDNNIQCKNTFVFDGKQCSCPNGYAVNESLCVNILEAINKLIQTKLPLESKLQDLNKSVKELENQAEIMKGDQDQMQLDILSIYSLSNQTQANIENNSSLLQFYISGNFTNIAENLYNSTVVLDQRIFQNATNLNFSISTLGEYSSGLNQNITLMNQTILNQKERSAQLKQNISALNQTILSSNEFIQQQKKLITNLSLLVQCLNNANNANLSGKCYVVNQKDDSALCSQKVYVSSFDVAAVAQYVISSDNFSSGYVFTTIVVVQDAFIDVSDNVYSTTLYPLFQAQSGFTNLKIQFGTETLNTGSLIQAQAAGITINQVNIISKSGSQLTVSPASQLNILSASPTGASITNLLVNLSFALSNGNITLIGVVSGTFSMNGYQVLGSYTCTQKVAMIGLKATTATVNLIQISFRPSAYQVGNGSSYLFGGDGSTVCTFVIYNLAIILGSGSNFLGLSSLSSSQLNMYLFGGIVAYIEEASSVSVNNVVLDSYQQVSTEYVKHSGFLVGYLQSSSSCVSLVNVCLQQNMTSTTQEFWYFGLVGNSRGITLVNNASISFSVQGVYLNGFGIIGLQQNAVKAEVVNVRTTFTLSPSGGGFMGAVFGQSAAQNSSILNTTVVGSFSSGSTVGGFIGFYGTLSNLTIVDSIVIANVSASGQNVGGFIGQQNSNIFIISSTVQSANVSSAGQNIGGFIGQCSLSFYLTSSKIIYTRISGYSNVGVVVGVIEGGTYSFTNSFSISNFVNGESQTDCGTLLNSWSVSGC</sequence>